<dbReference type="InterPro" id="IPR006757">
    <property type="entry name" value="OGF_rcpt"/>
</dbReference>
<evidence type="ECO:0000256" key="2">
    <source>
        <dbReference type="SAM" id="MobiDB-lite"/>
    </source>
</evidence>
<evidence type="ECO:0000313" key="5">
    <source>
        <dbReference type="Proteomes" id="UP000472372"/>
    </source>
</evidence>
<organism evidence="4 5">
    <name type="scientific">Pyrenophora teres f. teres</name>
    <dbReference type="NCBI Taxonomy" id="97479"/>
    <lineage>
        <taxon>Eukaryota</taxon>
        <taxon>Fungi</taxon>
        <taxon>Dikarya</taxon>
        <taxon>Ascomycota</taxon>
        <taxon>Pezizomycotina</taxon>
        <taxon>Dothideomycetes</taxon>
        <taxon>Pleosporomycetidae</taxon>
        <taxon>Pleosporales</taxon>
        <taxon>Pleosporineae</taxon>
        <taxon>Pleosporaceae</taxon>
        <taxon>Pyrenophora</taxon>
    </lineage>
</organism>
<dbReference type="EMBL" id="HG992980">
    <property type="protein sequence ID" value="CAE7030303.1"/>
    <property type="molecule type" value="Genomic_DNA"/>
</dbReference>
<gene>
    <name evidence="4" type="ORF">PTTW11_04474</name>
</gene>
<feature type="compositionally biased region" description="Basic and acidic residues" evidence="2">
    <location>
        <begin position="214"/>
        <end position="223"/>
    </location>
</feature>
<evidence type="ECO:0000259" key="3">
    <source>
        <dbReference type="Pfam" id="PF04664"/>
    </source>
</evidence>
<feature type="region of interest" description="Disordered" evidence="2">
    <location>
        <begin position="361"/>
        <end position="384"/>
    </location>
</feature>
<dbReference type="InterPro" id="IPR039574">
    <property type="entry name" value="OGFr"/>
</dbReference>
<reference evidence="4" key="1">
    <citation type="submission" date="2021-02" db="EMBL/GenBank/DDBJ databases">
        <authorList>
            <person name="Syme A R."/>
            <person name="Syme A R."/>
            <person name="Moolhuijzen P."/>
        </authorList>
    </citation>
    <scope>NUCLEOTIDE SEQUENCE</scope>
    <source>
        <strain evidence="4">W1-1</strain>
    </source>
</reference>
<feature type="region of interest" description="Disordered" evidence="2">
    <location>
        <begin position="212"/>
        <end position="246"/>
    </location>
</feature>
<keyword evidence="4" id="KW-0675">Receptor</keyword>
<dbReference type="Proteomes" id="UP000472372">
    <property type="component" value="Chromosome 4"/>
</dbReference>
<dbReference type="AlphaFoldDB" id="A0A6S6VZC6"/>
<feature type="domain" description="Opioid growth factor receptor (OGFr) conserved" evidence="3">
    <location>
        <begin position="255"/>
        <end position="298"/>
    </location>
</feature>
<evidence type="ECO:0000313" key="4">
    <source>
        <dbReference type="EMBL" id="CAE7030303.1"/>
    </source>
</evidence>
<dbReference type="GO" id="GO:0140625">
    <property type="term" value="F:opioid growth factor receptor activity"/>
    <property type="evidence" value="ECO:0007669"/>
    <property type="project" value="InterPro"/>
</dbReference>
<protein>
    <submittedName>
        <fullName evidence="4">Opioid growth factor receptor region</fullName>
    </submittedName>
</protein>
<dbReference type="GO" id="GO:0016020">
    <property type="term" value="C:membrane"/>
    <property type="evidence" value="ECO:0007669"/>
    <property type="project" value="InterPro"/>
</dbReference>
<sequence>MDRALDSQEEASTSASQPESTNSTSSSQPQANRRSHQEYDTQPITTTPNKRAKMSFFKLPKKPMDEAASKSQLIVRFYDPNIGARDSLGRTQTEILQWSDAKLESSHNYIQMLFPLPEGSPYNNEAPVIDLNVMQAFRSRVELRQQLRLSFERMLTFYGFRVSEMSEVEIKQTLHEFDAKVHKLTAIISADPLHEIASEVARQKTVDTGFRTAATREEAEQPKTDTYTDAPIDADSSSKDAEQDVASSDLPPYHIIRSPDWSKHFKNWAVSFDHNHLRITRILRSLRVLGLQTEYNAFFAALERVFNDPDIHISDRSMGYWKLAVTRPLYLAPDGNKCKWLEGWEKEQECLKMADQQQLRNARDGIQKKKSVRFDKDMEKPETE</sequence>
<feature type="domain" description="Opioid growth factor receptor (OGFr) conserved" evidence="3">
    <location>
        <begin position="97"/>
        <end position="184"/>
    </location>
</feature>
<feature type="region of interest" description="Disordered" evidence="2">
    <location>
        <begin position="1"/>
        <end position="52"/>
    </location>
</feature>
<feature type="compositionally biased region" description="Polar residues" evidence="2">
    <location>
        <begin position="40"/>
        <end position="49"/>
    </location>
</feature>
<feature type="compositionally biased region" description="Low complexity" evidence="2">
    <location>
        <begin position="14"/>
        <end position="32"/>
    </location>
</feature>
<comment type="similarity">
    <text evidence="1">Belongs to the opioid growth factor receptor family.</text>
</comment>
<dbReference type="PANTHER" id="PTHR14015:SF2">
    <property type="entry name" value="OPIOID GROWTH FACTOR RECEPTOR (OGFR) CONSERVED DOMAIN-CONTAINING PROTEIN"/>
    <property type="match status" value="1"/>
</dbReference>
<evidence type="ECO:0000256" key="1">
    <source>
        <dbReference type="ARBA" id="ARBA00010365"/>
    </source>
</evidence>
<name>A0A6S6VZC6_9PLEO</name>
<dbReference type="PANTHER" id="PTHR14015">
    <property type="entry name" value="OPIOID GROWTH FACTOR RECEPTOR OGFR ZETA-TYPE OPIOID RECEPTOR"/>
    <property type="match status" value="1"/>
</dbReference>
<dbReference type="Pfam" id="PF04664">
    <property type="entry name" value="OGFr_N"/>
    <property type="match status" value="2"/>
</dbReference>
<accession>A0A6S6VZC6</accession>
<proteinExistence type="inferred from homology"/>